<evidence type="ECO:0000256" key="9">
    <source>
        <dbReference type="ARBA" id="ARBA00023167"/>
    </source>
</evidence>
<evidence type="ECO:0000256" key="6">
    <source>
        <dbReference type="ARBA" id="ARBA00022827"/>
    </source>
</evidence>
<dbReference type="Proteomes" id="UP000051448">
    <property type="component" value="Unassembled WGS sequence"/>
</dbReference>
<dbReference type="RefSeq" id="WP_057869977.1">
    <property type="nucleotide sequence ID" value="NZ_AZDX01000031.1"/>
</dbReference>
<evidence type="ECO:0000313" key="14">
    <source>
        <dbReference type="Proteomes" id="UP000051448"/>
    </source>
</evidence>
<name>A0A0R1MNU1_9LACO</name>
<evidence type="ECO:0000256" key="5">
    <source>
        <dbReference type="ARBA" id="ARBA00022630"/>
    </source>
</evidence>
<keyword evidence="6 12" id="KW-0274">FAD</keyword>
<dbReference type="InterPro" id="IPR004620">
    <property type="entry name" value="MTHF_reductase_bac"/>
</dbReference>
<evidence type="ECO:0000256" key="10">
    <source>
        <dbReference type="ARBA" id="ARBA00034478"/>
    </source>
</evidence>
<keyword evidence="7 12" id="KW-0560">Oxidoreductase</keyword>
<proteinExistence type="inferred from homology"/>
<dbReference type="PANTHER" id="PTHR45754">
    <property type="entry name" value="METHYLENETETRAHYDROFOLATE REDUCTASE"/>
    <property type="match status" value="1"/>
</dbReference>
<keyword evidence="8" id="KW-0520">NAD</keyword>
<reference evidence="13 14" key="1">
    <citation type="journal article" date="2015" name="Genome Announc.">
        <title>Expanding the biotechnology potential of lactobacilli through comparative genomics of 213 strains and associated genera.</title>
        <authorList>
            <person name="Sun Z."/>
            <person name="Harris H.M."/>
            <person name="McCann A."/>
            <person name="Guo C."/>
            <person name="Argimon S."/>
            <person name="Zhang W."/>
            <person name="Yang X."/>
            <person name="Jeffery I.B."/>
            <person name="Cooney J.C."/>
            <person name="Kagawa T.F."/>
            <person name="Liu W."/>
            <person name="Song Y."/>
            <person name="Salvetti E."/>
            <person name="Wrobel A."/>
            <person name="Rasinkangas P."/>
            <person name="Parkhill J."/>
            <person name="Rea M.C."/>
            <person name="O'Sullivan O."/>
            <person name="Ritari J."/>
            <person name="Douillard F.P."/>
            <person name="Paul Ross R."/>
            <person name="Yang R."/>
            <person name="Briner A.E."/>
            <person name="Felis G.E."/>
            <person name="de Vos W.M."/>
            <person name="Barrangou R."/>
            <person name="Klaenhammer T.R."/>
            <person name="Caufield P.W."/>
            <person name="Cui Y."/>
            <person name="Zhang H."/>
            <person name="O'Toole P.W."/>
        </authorList>
    </citation>
    <scope>NUCLEOTIDE SEQUENCE [LARGE SCALE GENOMIC DNA]</scope>
    <source>
        <strain evidence="13 14">DSM 19519</strain>
    </source>
</reference>
<evidence type="ECO:0000256" key="2">
    <source>
        <dbReference type="ARBA" id="ARBA00004777"/>
    </source>
</evidence>
<evidence type="ECO:0000256" key="11">
    <source>
        <dbReference type="ARBA" id="ARBA00048628"/>
    </source>
</evidence>
<dbReference type="InterPro" id="IPR003171">
    <property type="entry name" value="Mehydrof_redctse-like"/>
</dbReference>
<sequence>MDKILTKPHLSFEVFPPSASIKNPKIYQTVQALGDLHPEFISVTCNNKQLDFEDSTLKVASYIENELQVPGVVHLTARYFDKKQIDYILAELKKRGISNILVLRGDLVPGKVPKSDFKYASDLIDYIKQRDSTFKIFGACYPEGHPESPNKVTDIRQLQTKVAAGYDCLITQMFFSNETFYQFEEDCALANIDVPILAGIMPIVNRSQALHVVQNSASFLPKKFVAMLDRYQTNPAALKAAGLAYAINQIVDLVTQNVDGIHLYTMNHPDVARHIYQETQTLFAM</sequence>
<evidence type="ECO:0000313" key="13">
    <source>
        <dbReference type="EMBL" id="KRL06107.1"/>
    </source>
</evidence>
<evidence type="ECO:0000256" key="8">
    <source>
        <dbReference type="ARBA" id="ARBA00023027"/>
    </source>
</evidence>
<comment type="pathway">
    <text evidence="2 12">One-carbon metabolism; tetrahydrofolate interconversion.</text>
</comment>
<dbReference type="NCBIfam" id="TIGR00676">
    <property type="entry name" value="fadh2"/>
    <property type="match status" value="1"/>
</dbReference>
<accession>A0A0R1MNU1</accession>
<dbReference type="GO" id="GO:0035999">
    <property type="term" value="P:tetrahydrofolate interconversion"/>
    <property type="evidence" value="ECO:0007669"/>
    <property type="project" value="UniProtKB-UniPathway"/>
</dbReference>
<evidence type="ECO:0000256" key="3">
    <source>
        <dbReference type="ARBA" id="ARBA00006743"/>
    </source>
</evidence>
<evidence type="ECO:0000256" key="7">
    <source>
        <dbReference type="ARBA" id="ARBA00023002"/>
    </source>
</evidence>
<comment type="caution">
    <text evidence="13">The sequence shown here is derived from an EMBL/GenBank/DDBJ whole genome shotgun (WGS) entry which is preliminary data.</text>
</comment>
<dbReference type="PANTHER" id="PTHR45754:SF3">
    <property type="entry name" value="METHYLENETETRAHYDROFOLATE REDUCTASE (NADPH)"/>
    <property type="match status" value="1"/>
</dbReference>
<evidence type="ECO:0000256" key="1">
    <source>
        <dbReference type="ARBA" id="ARBA00001974"/>
    </source>
</evidence>
<keyword evidence="14" id="KW-1185">Reference proteome</keyword>
<comment type="cofactor">
    <cofactor evidence="1 12">
        <name>FAD</name>
        <dbReference type="ChEBI" id="CHEBI:57692"/>
    </cofactor>
</comment>
<keyword evidence="4" id="KW-0028">Amino-acid biosynthesis</keyword>
<dbReference type="UniPathway" id="UPA00193"/>
<dbReference type="EC" id="1.5.1.54" evidence="12"/>
<dbReference type="GO" id="GO:0005829">
    <property type="term" value="C:cytosol"/>
    <property type="evidence" value="ECO:0007669"/>
    <property type="project" value="InterPro"/>
</dbReference>
<comment type="pathway">
    <text evidence="10">Amino-acid biosynthesis; L-methionine biosynthesis via de novo pathway.</text>
</comment>
<dbReference type="EMBL" id="AZDX01000031">
    <property type="protein sequence ID" value="KRL06107.1"/>
    <property type="molecule type" value="Genomic_DNA"/>
</dbReference>
<dbReference type="CDD" id="cd00537">
    <property type="entry name" value="MTHFR"/>
    <property type="match status" value="1"/>
</dbReference>
<comment type="catalytic activity">
    <reaction evidence="11">
        <text>(6S)-5-methyl-5,6,7,8-tetrahydrofolate + NAD(+) = (6R)-5,10-methylene-5,6,7,8-tetrahydrofolate + NADH + H(+)</text>
        <dbReference type="Rhea" id="RHEA:19821"/>
        <dbReference type="ChEBI" id="CHEBI:15378"/>
        <dbReference type="ChEBI" id="CHEBI:15636"/>
        <dbReference type="ChEBI" id="CHEBI:18608"/>
        <dbReference type="ChEBI" id="CHEBI:57540"/>
        <dbReference type="ChEBI" id="CHEBI:57945"/>
        <dbReference type="EC" id="1.5.1.54"/>
    </reaction>
    <physiologicalReaction direction="right-to-left" evidence="11">
        <dbReference type="Rhea" id="RHEA:19823"/>
    </physiologicalReaction>
</comment>
<keyword evidence="9" id="KW-0486">Methionine biosynthesis</keyword>
<dbReference type="STRING" id="1423759.FC92_GL001155"/>
<dbReference type="GeneID" id="98311053"/>
<dbReference type="InterPro" id="IPR029041">
    <property type="entry name" value="FAD-linked_oxidoreductase-like"/>
</dbReference>
<comment type="similarity">
    <text evidence="3 12">Belongs to the methylenetetrahydrofolate reductase family.</text>
</comment>
<dbReference type="AlphaFoldDB" id="A0A0R1MNU1"/>
<dbReference type="GO" id="GO:0009086">
    <property type="term" value="P:methionine biosynthetic process"/>
    <property type="evidence" value="ECO:0007669"/>
    <property type="project" value="UniProtKB-KW"/>
</dbReference>
<keyword evidence="5 12" id="KW-0285">Flavoprotein</keyword>
<organism evidence="13 14">
    <name type="scientific">Liquorilactobacillus hordei DSM 19519</name>
    <dbReference type="NCBI Taxonomy" id="1423759"/>
    <lineage>
        <taxon>Bacteria</taxon>
        <taxon>Bacillati</taxon>
        <taxon>Bacillota</taxon>
        <taxon>Bacilli</taxon>
        <taxon>Lactobacillales</taxon>
        <taxon>Lactobacillaceae</taxon>
        <taxon>Liquorilactobacillus</taxon>
    </lineage>
</organism>
<dbReference type="Pfam" id="PF02219">
    <property type="entry name" value="MTHFR"/>
    <property type="match status" value="1"/>
</dbReference>
<evidence type="ECO:0000256" key="12">
    <source>
        <dbReference type="RuleBase" id="RU003862"/>
    </source>
</evidence>
<evidence type="ECO:0000256" key="4">
    <source>
        <dbReference type="ARBA" id="ARBA00022605"/>
    </source>
</evidence>
<gene>
    <name evidence="13" type="ORF">FC92_GL001155</name>
</gene>
<dbReference type="SUPFAM" id="SSF51730">
    <property type="entry name" value="FAD-linked oxidoreductase"/>
    <property type="match status" value="1"/>
</dbReference>
<dbReference type="GO" id="GO:0071949">
    <property type="term" value="F:FAD binding"/>
    <property type="evidence" value="ECO:0007669"/>
    <property type="project" value="TreeGrafter"/>
</dbReference>
<dbReference type="OrthoDB" id="9812555at2"/>
<dbReference type="PATRIC" id="fig|1423759.3.peg.1221"/>
<protein>
    <recommendedName>
        <fullName evidence="12">Methylenetetrahydrofolate reductase</fullName>
        <ecNumber evidence="12">1.5.1.54</ecNumber>
    </recommendedName>
</protein>
<dbReference type="Gene3D" id="3.20.20.220">
    <property type="match status" value="1"/>
</dbReference>
<dbReference type="GO" id="GO:0106312">
    <property type="term" value="F:methylenetetrahydrofolate reductase (NADH) activity"/>
    <property type="evidence" value="ECO:0007669"/>
    <property type="project" value="UniProtKB-EC"/>
</dbReference>